<evidence type="ECO:0000256" key="1">
    <source>
        <dbReference type="SAM" id="SignalP"/>
    </source>
</evidence>
<keyword evidence="3" id="KW-1185">Reference proteome</keyword>
<protein>
    <submittedName>
        <fullName evidence="2">Uncharacterized protein</fullName>
    </submittedName>
</protein>
<feature type="signal peptide" evidence="1">
    <location>
        <begin position="1"/>
        <end position="17"/>
    </location>
</feature>
<keyword evidence="1" id="KW-0732">Signal</keyword>
<dbReference type="RefSeq" id="WP_218234185.1">
    <property type="nucleotide sequence ID" value="NZ_BAABBB010000013.1"/>
</dbReference>
<gene>
    <name evidence="2" type="ORF">GCM10022263_25990</name>
</gene>
<feature type="chain" id="PRO_5046926639" evidence="1">
    <location>
        <begin position="18"/>
        <end position="115"/>
    </location>
</feature>
<organism evidence="2 3">
    <name type="scientific">Nocardioides daeguensis</name>
    <dbReference type="NCBI Taxonomy" id="908359"/>
    <lineage>
        <taxon>Bacteria</taxon>
        <taxon>Bacillati</taxon>
        <taxon>Actinomycetota</taxon>
        <taxon>Actinomycetes</taxon>
        <taxon>Propionibacteriales</taxon>
        <taxon>Nocardioidaceae</taxon>
        <taxon>Nocardioides</taxon>
    </lineage>
</organism>
<accession>A0ABP6VNU8</accession>
<dbReference type="PROSITE" id="PS51257">
    <property type="entry name" value="PROKAR_LIPOPROTEIN"/>
    <property type="match status" value="1"/>
</dbReference>
<dbReference type="Proteomes" id="UP001500301">
    <property type="component" value="Unassembled WGS sequence"/>
</dbReference>
<sequence length="115" mass="12070">MRPIAACALVLSVTALGACGDGAADRVDGEVEKVTRDRDVDLKGNSPLDAIGYAIVATQSSKYRDYEIDGETVRLLVHDGVELAGSECLIIDAATSADHPDAFFVIVTDGEEIAC</sequence>
<name>A0ABP6VNU8_9ACTN</name>
<reference evidence="3" key="1">
    <citation type="journal article" date="2019" name="Int. J. Syst. Evol. Microbiol.">
        <title>The Global Catalogue of Microorganisms (GCM) 10K type strain sequencing project: providing services to taxonomists for standard genome sequencing and annotation.</title>
        <authorList>
            <consortium name="The Broad Institute Genomics Platform"/>
            <consortium name="The Broad Institute Genome Sequencing Center for Infectious Disease"/>
            <person name="Wu L."/>
            <person name="Ma J."/>
        </authorList>
    </citation>
    <scope>NUCLEOTIDE SEQUENCE [LARGE SCALE GENOMIC DNA]</scope>
    <source>
        <strain evidence="3">JCM 17460</strain>
    </source>
</reference>
<evidence type="ECO:0000313" key="3">
    <source>
        <dbReference type="Proteomes" id="UP001500301"/>
    </source>
</evidence>
<proteinExistence type="predicted"/>
<dbReference type="EMBL" id="BAABBB010000013">
    <property type="protein sequence ID" value="GAA3537122.1"/>
    <property type="molecule type" value="Genomic_DNA"/>
</dbReference>
<evidence type="ECO:0000313" key="2">
    <source>
        <dbReference type="EMBL" id="GAA3537122.1"/>
    </source>
</evidence>
<comment type="caution">
    <text evidence="2">The sequence shown here is derived from an EMBL/GenBank/DDBJ whole genome shotgun (WGS) entry which is preliminary data.</text>
</comment>